<proteinExistence type="predicted"/>
<dbReference type="EMBL" id="AFNH02000848">
    <property type="protein sequence ID" value="EZG55408.1"/>
    <property type="molecule type" value="Genomic_DNA"/>
</dbReference>
<accession>A0A023B388</accession>
<comment type="caution">
    <text evidence="1">The sequence shown here is derived from an EMBL/GenBank/DDBJ whole genome shotgun (WGS) entry which is preliminary data.</text>
</comment>
<keyword evidence="2" id="KW-1185">Reference proteome</keyword>
<sequence length="538" mass="61884">MRGCQGSGERVDLVLEVVLQALTVRSRLTAQCLGPGSLEARVTLPFQLTPSSRSLGLIQSPRNLLNWSVSVSRRRGYVNWANDFLKNVGRAVPEMKPLMKRFRELNSYLATKRVSTTDIINCACATEALLARFEQAMKPYFALYDGARLQVMDRLPAMPSREERTMKVRVRQAKFLQLVKDNITGPNKDYVLSRLEQPLHRRRTKGGKCTGSKTNLRDVRSEIRDLWIQLHMAVEKCFTFAVPCTALDHDELLDWEMRHLNVSGTREEHVEIRPKIRPKSRNSSSSSDCSCEGCMALCRNRLGRSFTFFGSHPTQCHELIEFKAFESVNEETLLKNRLKILNQLSRAESQRHAAQQSIMSLCEVFQCMDELQTYDPQSLWQFTVGYNERKSTRLPVCDSKDLNKLWSGAWKSLDQFIAGRERLARANPKNPTESARDWYRLITAQRVLRWTQIILKGSSLAKRKRQWEIHLPPGDLIMEDTGKKVAKSTKQNSWWKDCFGFLSKDKKNKNREKPNNNLAVGLTLFPTDHQIRFGFGKL</sequence>
<evidence type="ECO:0000313" key="2">
    <source>
        <dbReference type="Proteomes" id="UP000019763"/>
    </source>
</evidence>
<organism evidence="1 2">
    <name type="scientific">Gregarina niphandrodes</name>
    <name type="common">Septate eugregarine</name>
    <dbReference type="NCBI Taxonomy" id="110365"/>
    <lineage>
        <taxon>Eukaryota</taxon>
        <taxon>Sar</taxon>
        <taxon>Alveolata</taxon>
        <taxon>Apicomplexa</taxon>
        <taxon>Conoidasida</taxon>
        <taxon>Gregarinasina</taxon>
        <taxon>Eugregarinorida</taxon>
        <taxon>Gregarinidae</taxon>
        <taxon>Gregarina</taxon>
    </lineage>
</organism>
<evidence type="ECO:0000313" key="1">
    <source>
        <dbReference type="EMBL" id="EZG55408.1"/>
    </source>
</evidence>
<dbReference type="RefSeq" id="XP_011131582.1">
    <property type="nucleotide sequence ID" value="XM_011133280.1"/>
</dbReference>
<reference evidence="1" key="1">
    <citation type="submission" date="2013-12" db="EMBL/GenBank/DDBJ databases">
        <authorList>
            <person name="Omoto C.K."/>
            <person name="Sibley D."/>
            <person name="Venepally P."/>
            <person name="Hadjithomas M."/>
            <person name="Karamycheva S."/>
            <person name="Brunk B."/>
            <person name="Roos D."/>
            <person name="Caler E."/>
            <person name="Lorenzi H."/>
        </authorList>
    </citation>
    <scope>NUCLEOTIDE SEQUENCE</scope>
</reference>
<name>A0A023B388_GRENI</name>
<dbReference type="AlphaFoldDB" id="A0A023B388"/>
<gene>
    <name evidence="1" type="ORF">GNI_113500</name>
</gene>
<dbReference type="Proteomes" id="UP000019763">
    <property type="component" value="Unassembled WGS sequence"/>
</dbReference>
<dbReference type="GeneID" id="22914002"/>
<protein>
    <submittedName>
        <fullName evidence="1">Uncharacterized protein</fullName>
    </submittedName>
</protein>
<dbReference type="VEuPathDB" id="CryptoDB:GNI_113500"/>